<dbReference type="Pfam" id="PF14135">
    <property type="entry name" value="DUF4302"/>
    <property type="match status" value="1"/>
</dbReference>
<evidence type="ECO:0000313" key="2">
    <source>
        <dbReference type="Proteomes" id="UP000071561"/>
    </source>
</evidence>
<dbReference type="AlphaFoldDB" id="A0A127VDB5"/>
<organism evidence="1 2">
    <name type="scientific">Pedobacter cryoconitis</name>
    <dbReference type="NCBI Taxonomy" id="188932"/>
    <lineage>
        <taxon>Bacteria</taxon>
        <taxon>Pseudomonadati</taxon>
        <taxon>Bacteroidota</taxon>
        <taxon>Sphingobacteriia</taxon>
        <taxon>Sphingobacteriales</taxon>
        <taxon>Sphingobacteriaceae</taxon>
        <taxon>Pedobacter</taxon>
    </lineage>
</organism>
<dbReference type="Proteomes" id="UP000071561">
    <property type="component" value="Chromosome"/>
</dbReference>
<sequence length="288" mass="31860">MKKYLVHTYILLLFAGLTGCSKKDDSLVFGETPGQRASAELKKDQSILTSAPYGWKAVLFPGTFTGTGFFFKFDDQKQVQSYPDPLVTLISPKSGIAGTSSYQLKSLQRPSLIFDTYSALHVLSDPANGARGLGYSSDFEFSFVSASPDTVRFEGNFNQSPMILIKATQAEYTAYQNNGLKAISLALDNYAAAANGKKILLTIDATHAPECNIVTDKDEDRTFTLTYTDSKGIQQNQTTNWGPTVNSIFFKDPILYNGITFNEVFYDNAKLSLYIQWQGKRYDLVVAP</sequence>
<evidence type="ECO:0000313" key="1">
    <source>
        <dbReference type="EMBL" id="AMP99366.1"/>
    </source>
</evidence>
<dbReference type="InterPro" id="IPR025396">
    <property type="entry name" value="DUF4302"/>
</dbReference>
<dbReference type="PATRIC" id="fig|188932.3.peg.2587"/>
<dbReference type="KEGG" id="pcm:AY601_2476"/>
<proteinExistence type="predicted"/>
<protein>
    <recommendedName>
        <fullName evidence="3">DUF4302 domain-containing protein</fullName>
    </recommendedName>
</protein>
<name>A0A127VDB5_9SPHI</name>
<dbReference type="EMBL" id="CP014504">
    <property type="protein sequence ID" value="AMP99366.1"/>
    <property type="molecule type" value="Genomic_DNA"/>
</dbReference>
<dbReference type="OrthoDB" id="707849at2"/>
<gene>
    <name evidence="1" type="ORF">AY601_2476</name>
</gene>
<evidence type="ECO:0008006" key="3">
    <source>
        <dbReference type="Google" id="ProtNLM"/>
    </source>
</evidence>
<reference evidence="1 2" key="1">
    <citation type="submission" date="2016-03" db="EMBL/GenBank/DDBJ databases">
        <title>Complete genome sequence of Pedobacter cryoconitis PAMC 27485.</title>
        <authorList>
            <person name="Lee J."/>
            <person name="Kim O.-S."/>
        </authorList>
    </citation>
    <scope>NUCLEOTIDE SEQUENCE [LARGE SCALE GENOMIC DNA]</scope>
    <source>
        <strain evidence="1 2">PAMC 27485</strain>
    </source>
</reference>
<keyword evidence="2" id="KW-1185">Reference proteome</keyword>
<dbReference type="RefSeq" id="WP_068401306.1">
    <property type="nucleotide sequence ID" value="NZ_CP014504.1"/>
</dbReference>
<accession>A0A127VDB5</accession>
<dbReference type="PROSITE" id="PS51257">
    <property type="entry name" value="PROKAR_LIPOPROTEIN"/>
    <property type="match status" value="1"/>
</dbReference>